<sequence length="640" mass="71150">MIIKVINILINKDKTMATKCVIVVTLLILHATISSSTRVKRQGKSDSQTKSNGNGAGQSGNNGNSNTGSQGTDPVGEYKLLLERAMSRANATVLQHFASRNNIQETNALLLEQTLLEMVEITGLTVKELLSSPDFETAYQEVTSTRIPPGHSQIECKQRKYRTMDGTCNNLFNKRWGSAFTSQARYLPPVYEDGNEGAPIVDCCNTNDSTRIECFPISIPADDGHFTTSCMNFIRSTAGFPNGEIKPGPRDQINAITSFVDGSNVYGSSEDQMNELRTGQNGLLKTSEFNFPPPDSEEACILDHTGEFCLKAGDERVNVVPHLQVMHTLFVREHNRIARLLAQHKSGWNDQKIFQTTRKIIAAVLQHISYNEYLPILLGADVMAQEIGHESSQDTYDDAVNPSIKNAFGAAAFRYGHSLIPSRQVYLLSDYSTREEHRLEETFFRPHLLEQQNGARAPDLSRWMSHDSSFKADRFIERGVRDFLFKDGDGNSFDLASLNIQRGRDHGLPAYNQWREFCGLPKALSFEVTDGGLVDHTTEAAGLLSKTYSHVDDIDLFVGGLTETHKAGGIVGPTFSCIIAKQFSDLKKGDRFWYERINHNGGFTADQLSEIKKVSLAKVLCNNFGMAEIQPEVFRTPSLT</sequence>
<keyword evidence="3" id="KW-0325">Glycoprotein</keyword>
<reference evidence="5 6" key="1">
    <citation type="submission" date="2022-12" db="EMBL/GenBank/DDBJ databases">
        <title>Chromosome-level genome of Tegillarca granosa.</title>
        <authorList>
            <person name="Kim J."/>
        </authorList>
    </citation>
    <scope>NUCLEOTIDE SEQUENCE [LARGE SCALE GENOMIC DNA]</scope>
    <source>
        <strain evidence="5">Teg-2019</strain>
        <tissue evidence="5">Adductor muscle</tissue>
    </source>
</reference>
<dbReference type="SUPFAM" id="SSF48113">
    <property type="entry name" value="Heme-dependent peroxidases"/>
    <property type="match status" value="1"/>
</dbReference>
<dbReference type="PRINTS" id="PR00457">
    <property type="entry name" value="ANPEROXIDASE"/>
</dbReference>
<gene>
    <name evidence="5" type="ORF">KUTeg_000670</name>
</gene>
<dbReference type="PANTHER" id="PTHR11475:SF4">
    <property type="entry name" value="CHORION PEROXIDASE"/>
    <property type="match status" value="1"/>
</dbReference>
<evidence type="ECO:0000313" key="5">
    <source>
        <dbReference type="EMBL" id="KAJ8322199.1"/>
    </source>
</evidence>
<dbReference type="Gene3D" id="1.10.640.10">
    <property type="entry name" value="Haem peroxidase domain superfamily, animal type"/>
    <property type="match status" value="1"/>
</dbReference>
<evidence type="ECO:0000256" key="3">
    <source>
        <dbReference type="ARBA" id="ARBA00023180"/>
    </source>
</evidence>
<dbReference type="EMBL" id="JARBDR010000018">
    <property type="protein sequence ID" value="KAJ8322199.1"/>
    <property type="molecule type" value="Genomic_DNA"/>
</dbReference>
<feature type="compositionally biased region" description="Low complexity" evidence="4">
    <location>
        <begin position="61"/>
        <end position="72"/>
    </location>
</feature>
<evidence type="ECO:0008006" key="7">
    <source>
        <dbReference type="Google" id="ProtNLM"/>
    </source>
</evidence>
<evidence type="ECO:0000256" key="4">
    <source>
        <dbReference type="SAM" id="MobiDB-lite"/>
    </source>
</evidence>
<dbReference type="InterPro" id="IPR010255">
    <property type="entry name" value="Haem_peroxidase_sf"/>
</dbReference>
<accession>A0ABQ9FYC2</accession>
<evidence type="ECO:0000256" key="2">
    <source>
        <dbReference type="ARBA" id="ARBA00022525"/>
    </source>
</evidence>
<organism evidence="5 6">
    <name type="scientific">Tegillarca granosa</name>
    <name type="common">Malaysian cockle</name>
    <name type="synonym">Anadara granosa</name>
    <dbReference type="NCBI Taxonomy" id="220873"/>
    <lineage>
        <taxon>Eukaryota</taxon>
        <taxon>Metazoa</taxon>
        <taxon>Spiralia</taxon>
        <taxon>Lophotrochozoa</taxon>
        <taxon>Mollusca</taxon>
        <taxon>Bivalvia</taxon>
        <taxon>Autobranchia</taxon>
        <taxon>Pteriomorphia</taxon>
        <taxon>Arcoida</taxon>
        <taxon>Arcoidea</taxon>
        <taxon>Arcidae</taxon>
        <taxon>Tegillarca</taxon>
    </lineage>
</organism>
<comment type="subcellular location">
    <subcellularLocation>
        <location evidence="1">Secreted</location>
    </subcellularLocation>
</comment>
<name>A0ABQ9FYC2_TEGGR</name>
<proteinExistence type="predicted"/>
<dbReference type="PROSITE" id="PS50292">
    <property type="entry name" value="PEROXIDASE_3"/>
    <property type="match status" value="1"/>
</dbReference>
<dbReference type="Pfam" id="PF03098">
    <property type="entry name" value="An_peroxidase"/>
    <property type="match status" value="2"/>
</dbReference>
<keyword evidence="2" id="KW-0964">Secreted</keyword>
<comment type="caution">
    <text evidence="5">The sequence shown here is derived from an EMBL/GenBank/DDBJ whole genome shotgun (WGS) entry which is preliminary data.</text>
</comment>
<dbReference type="Proteomes" id="UP001217089">
    <property type="component" value="Unassembled WGS sequence"/>
</dbReference>
<evidence type="ECO:0000256" key="1">
    <source>
        <dbReference type="ARBA" id="ARBA00004613"/>
    </source>
</evidence>
<dbReference type="InterPro" id="IPR037120">
    <property type="entry name" value="Haem_peroxidase_sf_animal"/>
</dbReference>
<dbReference type="CDD" id="cd09823">
    <property type="entry name" value="peroxinectin_like"/>
    <property type="match status" value="1"/>
</dbReference>
<dbReference type="InterPro" id="IPR019791">
    <property type="entry name" value="Haem_peroxidase_animal"/>
</dbReference>
<dbReference type="PANTHER" id="PTHR11475">
    <property type="entry name" value="OXIDASE/PEROXIDASE"/>
    <property type="match status" value="1"/>
</dbReference>
<protein>
    <recommendedName>
        <fullName evidence="7">Peroxidase</fullName>
    </recommendedName>
</protein>
<keyword evidence="6" id="KW-1185">Reference proteome</keyword>
<evidence type="ECO:0000313" key="6">
    <source>
        <dbReference type="Proteomes" id="UP001217089"/>
    </source>
</evidence>
<feature type="region of interest" description="Disordered" evidence="4">
    <location>
        <begin position="38"/>
        <end position="74"/>
    </location>
</feature>